<organism evidence="2 3">
    <name type="scientific">Pelodictyon luteolum</name>
    <dbReference type="NCBI Taxonomy" id="1100"/>
    <lineage>
        <taxon>Bacteria</taxon>
        <taxon>Pseudomonadati</taxon>
        <taxon>Chlorobiota</taxon>
        <taxon>Chlorobiia</taxon>
        <taxon>Chlorobiales</taxon>
        <taxon>Chlorobiaceae</taxon>
        <taxon>Chlorobium/Pelodictyon group</taxon>
        <taxon>Pelodictyon</taxon>
    </lineage>
</organism>
<keyword evidence="1" id="KW-0812">Transmembrane</keyword>
<dbReference type="EMBL" id="LVWG01000032">
    <property type="protein sequence ID" value="KZK73918.1"/>
    <property type="molecule type" value="Genomic_DNA"/>
</dbReference>
<gene>
    <name evidence="2" type="ORF">A3K90_06735</name>
</gene>
<protein>
    <submittedName>
        <fullName evidence="2">Uncharacterized protein</fullName>
    </submittedName>
</protein>
<evidence type="ECO:0000256" key="1">
    <source>
        <dbReference type="SAM" id="Phobius"/>
    </source>
</evidence>
<dbReference type="InterPro" id="IPR011990">
    <property type="entry name" value="TPR-like_helical_dom_sf"/>
</dbReference>
<dbReference type="SUPFAM" id="SSF48452">
    <property type="entry name" value="TPR-like"/>
    <property type="match status" value="1"/>
</dbReference>
<name>A0A165LEA9_PELLU</name>
<accession>A0A165LEA9</accession>
<sequence length="655" mass="74351">MLPGMKQHRTVRLIIIGALILLTGGGVYFGLPAIRAVIKESRDKTAYTEAKTFLNDQRAAKAFEIIRMRDSSVPDSNSEWLHLEIEALSALGNVGRLSALYDRHPEAFMQHEKGSMIVARAMLATGDMKSYVTFRKAWESQEKQPELWFALDVDALILQQDTAGALKLLRSRSFEGQADAARLNRLALLTAGGNLQQAWQYLEQAYSVAPKNPDVRSFRAQILERMGKEKMARVEYVAAHLALPDNPLYRDQLAEFYRRRGQIGLAVQTWARDLNERSADFIRLKALFWSRVTTPASIGKTDPADIYGELAPLVIYLQELPEGQFWDDGLFEKEVAKGQMVLERRQEAYWLRILEALRNKEEEKCYDIILVHPFKRSSWNPDLEKALERLLAYRLEKPQPMDANAFGASGRNTEQRHQLFEQLERIAMREKPDPKLDRLLHSDEAFAAVFMAGGWMEAALQLRGKGAIPEGIPDWYIYGVTQSLRFNRDAKAALAFARSQRPTPEMTLLTGEILLANKERAASIEMLEPLTKSKSAIGYRAAWLQSLAYLDQKATLKARNALQRQPELFSSTAGKEILARIALAEGEPEKARAIYTSLADRSAEAKAYLAMLAYRQKDWNTCKILTMELIKEFPDRMELQANLAAINKAEKENRQ</sequence>
<dbReference type="OMA" id="YEPEMER"/>
<feature type="transmembrane region" description="Helical" evidence="1">
    <location>
        <begin position="12"/>
        <end position="31"/>
    </location>
</feature>
<evidence type="ECO:0000313" key="2">
    <source>
        <dbReference type="EMBL" id="KZK73918.1"/>
    </source>
</evidence>
<dbReference type="Proteomes" id="UP000076481">
    <property type="component" value="Unassembled WGS sequence"/>
</dbReference>
<comment type="caution">
    <text evidence="2">The sequence shown here is derived from an EMBL/GenBank/DDBJ whole genome shotgun (WGS) entry which is preliminary data.</text>
</comment>
<keyword evidence="1" id="KW-0472">Membrane</keyword>
<reference evidence="2 3" key="1">
    <citation type="submission" date="2016-03" db="EMBL/GenBank/DDBJ databases">
        <title>Speciation and ecological success in dimly lit waters: horizontal gene transfer in a green sulfur bacteria bloom unveiled by metagenomic assembly.</title>
        <authorList>
            <person name="Llorens-Mares T."/>
            <person name="Liu Z."/>
            <person name="Allen L.Z."/>
            <person name="Rusch D.B."/>
            <person name="Craig M.T."/>
            <person name="Dupont C.L."/>
            <person name="Bryant D.A."/>
            <person name="Casamayor E.O."/>
        </authorList>
    </citation>
    <scope>NUCLEOTIDE SEQUENCE [LARGE SCALE GENOMIC DNA]</scope>
    <source>
        <strain evidence="2">CIII</strain>
    </source>
</reference>
<dbReference type="Gene3D" id="1.25.40.10">
    <property type="entry name" value="Tetratricopeptide repeat domain"/>
    <property type="match status" value="1"/>
</dbReference>
<dbReference type="AlphaFoldDB" id="A0A165LEA9"/>
<proteinExistence type="predicted"/>
<evidence type="ECO:0000313" key="3">
    <source>
        <dbReference type="Proteomes" id="UP000076481"/>
    </source>
</evidence>
<keyword evidence="1" id="KW-1133">Transmembrane helix</keyword>